<accession>A0A934N908</accession>
<keyword evidence="1" id="KW-0812">Transmembrane</keyword>
<name>A0A934N908_9BACT</name>
<dbReference type="PANTHER" id="PTHR34989:SF1">
    <property type="entry name" value="PROTEIN HDED"/>
    <property type="match status" value="1"/>
</dbReference>
<feature type="transmembrane region" description="Helical" evidence="1">
    <location>
        <begin position="99"/>
        <end position="121"/>
    </location>
</feature>
<evidence type="ECO:0000313" key="2">
    <source>
        <dbReference type="EMBL" id="MBJ7598518.1"/>
    </source>
</evidence>
<dbReference type="Pfam" id="PF03729">
    <property type="entry name" value="DUF308"/>
    <property type="match status" value="2"/>
</dbReference>
<gene>
    <name evidence="2" type="ORF">JF922_10590</name>
</gene>
<sequence length="221" mass="23562">MTENGPDEWLARIGHGWGWMLSMGVISVLIGLVALVFPGPTLLAIAILFGIQLVALGVFRFVDAIATSTRSGWLKAVNALLAVIAVVVGVYLLRHPFLSVLLLGVLLGIVWIAYGVFDLFLAAGDPRAPSRAWITAGAILSIVAGAFDLFVPGLSLLALVVALGVWLVVYRLILVVRAFHLRSAAGDARTAHRGRCHRPERPRATAPGLLFVGAQCMSHCI</sequence>
<keyword evidence="3" id="KW-1185">Reference proteome</keyword>
<feature type="transmembrane region" description="Helical" evidence="1">
    <location>
        <begin position="133"/>
        <end position="151"/>
    </location>
</feature>
<dbReference type="InterPro" id="IPR005325">
    <property type="entry name" value="DUF308_memb"/>
</dbReference>
<dbReference type="RefSeq" id="WP_338201586.1">
    <property type="nucleotide sequence ID" value="NZ_JAEKNR010000115.1"/>
</dbReference>
<evidence type="ECO:0000313" key="3">
    <source>
        <dbReference type="Proteomes" id="UP000612893"/>
    </source>
</evidence>
<keyword evidence="1" id="KW-0472">Membrane</keyword>
<dbReference type="GO" id="GO:0005886">
    <property type="term" value="C:plasma membrane"/>
    <property type="evidence" value="ECO:0007669"/>
    <property type="project" value="TreeGrafter"/>
</dbReference>
<protein>
    <submittedName>
        <fullName evidence="2">DUF308 domain-containing protein</fullName>
    </submittedName>
</protein>
<dbReference type="InterPro" id="IPR052712">
    <property type="entry name" value="Acid_resist_chaperone_HdeD"/>
</dbReference>
<feature type="transmembrane region" description="Helical" evidence="1">
    <location>
        <begin position="74"/>
        <end position="93"/>
    </location>
</feature>
<dbReference type="EMBL" id="JAEKNR010000115">
    <property type="protein sequence ID" value="MBJ7598518.1"/>
    <property type="molecule type" value="Genomic_DNA"/>
</dbReference>
<comment type="caution">
    <text evidence="2">The sequence shown here is derived from an EMBL/GenBank/DDBJ whole genome shotgun (WGS) entry which is preliminary data.</text>
</comment>
<dbReference type="PANTHER" id="PTHR34989">
    <property type="entry name" value="PROTEIN HDED"/>
    <property type="match status" value="1"/>
</dbReference>
<dbReference type="Proteomes" id="UP000612893">
    <property type="component" value="Unassembled WGS sequence"/>
</dbReference>
<feature type="transmembrane region" description="Helical" evidence="1">
    <location>
        <begin position="43"/>
        <end position="62"/>
    </location>
</feature>
<dbReference type="AlphaFoldDB" id="A0A934N908"/>
<feature type="transmembrane region" description="Helical" evidence="1">
    <location>
        <begin position="157"/>
        <end position="179"/>
    </location>
</feature>
<feature type="transmembrane region" description="Helical" evidence="1">
    <location>
        <begin position="17"/>
        <end position="37"/>
    </location>
</feature>
<proteinExistence type="predicted"/>
<organism evidence="2 3">
    <name type="scientific">Candidatus Nephthysia bennettiae</name>
    <dbReference type="NCBI Taxonomy" id="3127016"/>
    <lineage>
        <taxon>Bacteria</taxon>
        <taxon>Bacillati</taxon>
        <taxon>Candidatus Dormiibacterota</taxon>
        <taxon>Candidatus Dormibacteria</taxon>
        <taxon>Candidatus Dormibacterales</taxon>
        <taxon>Candidatus Dormibacteraceae</taxon>
        <taxon>Candidatus Nephthysia</taxon>
    </lineage>
</organism>
<reference evidence="2" key="1">
    <citation type="submission" date="2020-10" db="EMBL/GenBank/DDBJ databases">
        <title>Ca. Dormibacterota MAGs.</title>
        <authorList>
            <person name="Montgomery K."/>
        </authorList>
    </citation>
    <scope>NUCLEOTIDE SEQUENCE [LARGE SCALE GENOMIC DNA]</scope>
    <source>
        <strain evidence="2">SC8812_S17_10</strain>
    </source>
</reference>
<evidence type="ECO:0000256" key="1">
    <source>
        <dbReference type="SAM" id="Phobius"/>
    </source>
</evidence>
<keyword evidence="1" id="KW-1133">Transmembrane helix</keyword>